<accession>A0A7W9E598</accession>
<sequence length="137" mass="14657">MARQTAKRQNIDRPAIQARLADALKFLEAAQLYVEDDSVSSWKVAGSNAVNAGIAASDAICGLVLGEYSRGADHKDALALLQEATQPDTAPRRHLTALLADKSGYQYGTAGVRQDAAKALVEHAAKLVAEAERRSKR</sequence>
<dbReference type="AlphaFoldDB" id="A0A7W9E598"/>
<dbReference type="RefSeq" id="WP_052542591.1">
    <property type="nucleotide sequence ID" value="NZ_JACHBQ010000001.1"/>
</dbReference>
<name>A0A7W9E598_9MICO</name>
<dbReference type="EMBL" id="JACHBQ010000001">
    <property type="protein sequence ID" value="MBB5643537.1"/>
    <property type="molecule type" value="Genomic_DNA"/>
</dbReference>
<evidence type="ECO:0008006" key="3">
    <source>
        <dbReference type="Google" id="ProtNLM"/>
    </source>
</evidence>
<protein>
    <recommendedName>
        <fullName evidence="3">HEPN domain-containing protein</fullName>
    </recommendedName>
</protein>
<evidence type="ECO:0000313" key="2">
    <source>
        <dbReference type="Proteomes" id="UP000561726"/>
    </source>
</evidence>
<dbReference type="Proteomes" id="UP000561726">
    <property type="component" value="Unassembled WGS sequence"/>
</dbReference>
<dbReference type="OrthoDB" id="5020786at2"/>
<organism evidence="1 2">
    <name type="scientific">Cryobacterium roopkundense</name>
    <dbReference type="NCBI Taxonomy" id="1001240"/>
    <lineage>
        <taxon>Bacteria</taxon>
        <taxon>Bacillati</taxon>
        <taxon>Actinomycetota</taxon>
        <taxon>Actinomycetes</taxon>
        <taxon>Micrococcales</taxon>
        <taxon>Microbacteriaceae</taxon>
        <taxon>Cryobacterium</taxon>
    </lineage>
</organism>
<gene>
    <name evidence="1" type="ORF">BJ997_004085</name>
</gene>
<reference evidence="1 2" key="1">
    <citation type="submission" date="2020-08" db="EMBL/GenBank/DDBJ databases">
        <title>Sequencing the genomes of 1000 actinobacteria strains.</title>
        <authorList>
            <person name="Klenk H.-P."/>
        </authorList>
    </citation>
    <scope>NUCLEOTIDE SEQUENCE [LARGE SCALE GENOMIC DNA]</scope>
    <source>
        <strain evidence="1 2">DSM 21065</strain>
    </source>
</reference>
<comment type="caution">
    <text evidence="1">The sequence shown here is derived from an EMBL/GenBank/DDBJ whole genome shotgun (WGS) entry which is preliminary data.</text>
</comment>
<proteinExistence type="predicted"/>
<evidence type="ECO:0000313" key="1">
    <source>
        <dbReference type="EMBL" id="MBB5643537.1"/>
    </source>
</evidence>